<dbReference type="PANTHER" id="PTHR41523">
    <property type="entry name" value="TWO-COMPONENT SYSTEM SENSOR PROTEIN"/>
    <property type="match status" value="1"/>
</dbReference>
<reference evidence="11" key="3">
    <citation type="submission" date="2017-03" db="EMBL/GenBank/DDBJ databases">
        <authorList>
            <person name="Dastager S.G."/>
            <person name="Neurgaonkar P.S."/>
            <person name="Dharne M.S."/>
        </authorList>
    </citation>
    <scope>NUCLEOTIDE SEQUENCE</scope>
    <source>
        <strain evidence="11">DSM 25145</strain>
    </source>
</reference>
<accession>A0A1N6ZE63</accession>
<dbReference type="RefSeq" id="WP_045848976.1">
    <property type="nucleotide sequence ID" value="NZ_FTLX01000006.1"/>
</dbReference>
<evidence type="ECO:0000256" key="6">
    <source>
        <dbReference type="ARBA" id="ARBA00022777"/>
    </source>
</evidence>
<dbReference type="STRING" id="1017273.SAMN05443094_106192"/>
<dbReference type="EC" id="2.7.13.3" evidence="2"/>
<evidence type="ECO:0000256" key="1">
    <source>
        <dbReference type="ARBA" id="ARBA00000085"/>
    </source>
</evidence>
<dbReference type="AlphaFoldDB" id="A0A1N6ZE63"/>
<keyword evidence="7" id="KW-0067">ATP-binding</keyword>
<keyword evidence="4" id="KW-0808">Transferase</keyword>
<dbReference type="EMBL" id="FTLX01000006">
    <property type="protein sequence ID" value="SIR25089.1"/>
    <property type="molecule type" value="Genomic_DNA"/>
</dbReference>
<evidence type="ECO:0000313" key="12">
    <source>
        <dbReference type="EMBL" id="SIR25089.1"/>
    </source>
</evidence>
<feature type="domain" description="Histidine kinase" evidence="9">
    <location>
        <begin position="285"/>
        <end position="477"/>
    </location>
</feature>
<dbReference type="InterPro" id="IPR022066">
    <property type="entry name" value="PdtaS_GAF"/>
</dbReference>
<reference evidence="12 13" key="1">
    <citation type="submission" date="2017-01" db="EMBL/GenBank/DDBJ databases">
        <authorList>
            <person name="Mah S.A."/>
            <person name="Swanson W.J."/>
            <person name="Moy G.W."/>
            <person name="Vacquier V.D."/>
        </authorList>
    </citation>
    <scope>NUCLEOTIDE SEQUENCE [LARGE SCALE GENOMIC DNA]</scope>
    <source>
        <strain evidence="12 13">NIO-1016</strain>
    </source>
</reference>
<dbReference type="PROSITE" id="PS50109">
    <property type="entry name" value="HIS_KIN"/>
    <property type="match status" value="1"/>
</dbReference>
<organism evidence="12 13">
    <name type="scientific">Domibacillus enclensis</name>
    <dbReference type="NCBI Taxonomy" id="1017273"/>
    <lineage>
        <taxon>Bacteria</taxon>
        <taxon>Bacillati</taxon>
        <taxon>Bacillota</taxon>
        <taxon>Bacilli</taxon>
        <taxon>Bacillales</taxon>
        <taxon>Bacillaceae</taxon>
        <taxon>Domibacillus</taxon>
    </lineage>
</organism>
<dbReference type="GO" id="GO:0004673">
    <property type="term" value="F:protein histidine kinase activity"/>
    <property type="evidence" value="ECO:0007669"/>
    <property type="project" value="UniProtKB-EC"/>
</dbReference>
<dbReference type="OrthoDB" id="9767435at2"/>
<dbReference type="InterPro" id="IPR038424">
    <property type="entry name" value="H_kinase_PdtaS_GAF_sf"/>
</dbReference>
<dbReference type="GO" id="GO:0000160">
    <property type="term" value="P:phosphorelay signal transduction system"/>
    <property type="evidence" value="ECO:0007669"/>
    <property type="project" value="UniProtKB-KW"/>
</dbReference>
<dbReference type="Pfam" id="PF12282">
    <property type="entry name" value="GAF_PdtaS"/>
    <property type="match status" value="1"/>
</dbReference>
<protein>
    <recommendedName>
        <fullName evidence="2">histidine kinase</fullName>
        <ecNumber evidence="2">2.7.13.3</ecNumber>
    </recommendedName>
</protein>
<keyword evidence="3" id="KW-0597">Phosphoprotein</keyword>
<comment type="catalytic activity">
    <reaction evidence="1">
        <text>ATP + protein L-histidine = ADP + protein N-phospho-L-histidine.</text>
        <dbReference type="EC" id="2.7.13.3"/>
    </reaction>
</comment>
<evidence type="ECO:0000256" key="8">
    <source>
        <dbReference type="ARBA" id="ARBA00023012"/>
    </source>
</evidence>
<feature type="domain" description="PAC" evidence="10">
    <location>
        <begin position="81"/>
        <end position="147"/>
    </location>
</feature>
<evidence type="ECO:0000259" key="9">
    <source>
        <dbReference type="PROSITE" id="PS50109"/>
    </source>
</evidence>
<dbReference type="PANTHER" id="PTHR41523:SF8">
    <property type="entry name" value="ETHYLENE RESPONSE SENSOR PROTEIN"/>
    <property type="match status" value="1"/>
</dbReference>
<dbReference type="Pfam" id="PF02518">
    <property type="entry name" value="HATPase_c"/>
    <property type="match status" value="1"/>
</dbReference>
<proteinExistence type="predicted"/>
<gene>
    <name evidence="11" type="ORF">B1B05_13510</name>
    <name evidence="12" type="ORF">SAMN05443094_106192</name>
</gene>
<evidence type="ECO:0000256" key="5">
    <source>
        <dbReference type="ARBA" id="ARBA00022741"/>
    </source>
</evidence>
<evidence type="ECO:0000313" key="13">
    <source>
        <dbReference type="Proteomes" id="UP000186385"/>
    </source>
</evidence>
<dbReference type="Gene3D" id="3.30.450.20">
    <property type="entry name" value="PAS domain"/>
    <property type="match status" value="1"/>
</dbReference>
<evidence type="ECO:0000313" key="14">
    <source>
        <dbReference type="Proteomes" id="UP000215545"/>
    </source>
</evidence>
<evidence type="ECO:0000256" key="7">
    <source>
        <dbReference type="ARBA" id="ARBA00022840"/>
    </source>
</evidence>
<keyword evidence="8" id="KW-0902">Two-component regulatory system</keyword>
<dbReference type="InterPro" id="IPR011495">
    <property type="entry name" value="Sig_transdc_His_kin_sub2_dim/P"/>
</dbReference>
<dbReference type="GO" id="GO:0005524">
    <property type="term" value="F:ATP binding"/>
    <property type="evidence" value="ECO:0007669"/>
    <property type="project" value="UniProtKB-KW"/>
</dbReference>
<reference evidence="14" key="2">
    <citation type="submission" date="2017-03" db="EMBL/GenBank/DDBJ databases">
        <title>Bacillus sp. V-88(T) DSM27956, whole genome shotgun sequencing project.</title>
        <authorList>
            <person name="Dastager S.G."/>
            <person name="Neurgaonkar P.S."/>
            <person name="Dharne M.S."/>
        </authorList>
    </citation>
    <scope>NUCLEOTIDE SEQUENCE [LARGE SCALE GENOMIC DNA]</scope>
    <source>
        <strain evidence="14">DSM 25145</strain>
    </source>
</reference>
<dbReference type="PROSITE" id="PS50113">
    <property type="entry name" value="PAC"/>
    <property type="match status" value="1"/>
</dbReference>
<sequence>MNASLKTEKLCRQVTLLNEHEIQLIVQKATMLQTIADIAQGNVYIDCMQESGESMIVVAEAVPSTIRSLYKDELLGKQIFESFEPAVFRTFRSGRPSVVNRGVTPHEGMHVNQNVTPILNEEGQPIGVLILEQDITSQVKREQELALLSEATEEINRMLWGVMMKDQIIPDFIEEGLILLDEKGGILYANNTAISLMDVYSDITREPYLHQSILRVLPFVQEADFRHTSFSQREITHENSVYSLKGIHLHPQEKRTGRTLIYLHDVTDLREKERQLIVKSTVIQEIHHRVKNNLQTVASLLRMQLRRGVPEEAKGLYAESLSRIMSIATVHEVLSHTGIERVNMKDIMSRLTKIHLYERADHACDVSIQCDAEDVFLGSHQGVSLALILTELIQNSLKHAFMGRERGSIFIKLKEEEGMIHLRTSDDGVGVQQEHSTDQLGMDIVKNLTRFDLNGRFEMESENGKGTVTNIFFPREVETDEQNENHGRR</sequence>
<dbReference type="Gene3D" id="3.30.450.280">
    <property type="entry name" value="GAF domain"/>
    <property type="match status" value="1"/>
</dbReference>
<name>A0A1N6ZE63_9BACI</name>
<dbReference type="SUPFAM" id="SSF55874">
    <property type="entry name" value="ATPase domain of HSP90 chaperone/DNA topoisomerase II/histidine kinase"/>
    <property type="match status" value="1"/>
</dbReference>
<dbReference type="InterPro" id="IPR005467">
    <property type="entry name" value="His_kinase_dom"/>
</dbReference>
<keyword evidence="6 12" id="KW-0418">Kinase</keyword>
<evidence type="ECO:0000313" key="11">
    <source>
        <dbReference type="EMBL" id="OXS76678.1"/>
    </source>
</evidence>
<dbReference type="Proteomes" id="UP000186385">
    <property type="component" value="Unassembled WGS sequence"/>
</dbReference>
<evidence type="ECO:0000256" key="2">
    <source>
        <dbReference type="ARBA" id="ARBA00012438"/>
    </source>
</evidence>
<dbReference type="Gene3D" id="3.30.565.10">
    <property type="entry name" value="Histidine kinase-like ATPase, C-terminal domain"/>
    <property type="match status" value="1"/>
</dbReference>
<dbReference type="InterPro" id="IPR036890">
    <property type="entry name" value="HATPase_C_sf"/>
</dbReference>
<evidence type="ECO:0000256" key="3">
    <source>
        <dbReference type="ARBA" id="ARBA00022553"/>
    </source>
</evidence>
<dbReference type="InterPro" id="IPR000700">
    <property type="entry name" value="PAS-assoc_C"/>
</dbReference>
<dbReference type="Pfam" id="PF07568">
    <property type="entry name" value="HisKA_2"/>
    <property type="match status" value="1"/>
</dbReference>
<evidence type="ECO:0000256" key="4">
    <source>
        <dbReference type="ARBA" id="ARBA00022679"/>
    </source>
</evidence>
<dbReference type="Proteomes" id="UP000215545">
    <property type="component" value="Unassembled WGS sequence"/>
</dbReference>
<keyword evidence="14" id="KW-1185">Reference proteome</keyword>
<dbReference type="InterPro" id="IPR003594">
    <property type="entry name" value="HATPase_dom"/>
</dbReference>
<evidence type="ECO:0000259" key="10">
    <source>
        <dbReference type="PROSITE" id="PS50113"/>
    </source>
</evidence>
<dbReference type="EMBL" id="MWSK01000006">
    <property type="protein sequence ID" value="OXS76678.1"/>
    <property type="molecule type" value="Genomic_DNA"/>
</dbReference>
<keyword evidence="5" id="KW-0547">Nucleotide-binding</keyword>